<evidence type="ECO:0000313" key="1">
    <source>
        <dbReference type="EMBL" id="AIW03692.1"/>
    </source>
</evidence>
<organism evidence="1 2">
    <name type="scientific">Bacillus phage Pookie</name>
    <dbReference type="NCBI Taxonomy" id="1540093"/>
    <lineage>
        <taxon>Viruses</taxon>
        <taxon>Duplodnaviria</taxon>
        <taxon>Heunggongvirae</taxon>
        <taxon>Uroviricota</taxon>
        <taxon>Caudoviricetes</taxon>
        <taxon>Pagevirus</taxon>
        <taxon>Pagevirus pookie</taxon>
    </lineage>
</organism>
<reference evidence="1 2" key="1">
    <citation type="journal article" date="2015" name="Genome Announc.">
        <title>Complete Genome of Bacillus megaterium Podophage Pookie.</title>
        <authorList>
            <person name="Ladzekpo T.N."/>
            <person name="DeCrescenzo A.J."/>
            <person name="Hernandez A.C."/>
            <person name="Kuty Everett G.F."/>
        </authorList>
    </citation>
    <scope>NUCLEOTIDE SEQUENCE [LARGE SCALE GENOMIC DNA]</scope>
</reference>
<dbReference type="KEGG" id="vg:24608763"/>
<dbReference type="RefSeq" id="YP_009152806.1">
    <property type="nucleotide sequence ID" value="NC_027394.1"/>
</dbReference>
<name>A0A0A0RNT9_9CAUD</name>
<sequence length="115" mass="13379">MAPKTTNTKQEEVVKTPEQIAMEEKTLEAQAKAEEKNFKQQLKEMPKKLIHIPEDPNNPDDVVSITWNGVTYAVPRGQQFEVPYVIADIFYDSYKRTQEVNKRIRESTRKEITVL</sequence>
<gene>
    <name evidence="1" type="ORF">CPT_Pookie7</name>
</gene>
<evidence type="ECO:0000313" key="2">
    <source>
        <dbReference type="Proteomes" id="UP000030209"/>
    </source>
</evidence>
<accession>A0A0A0RNT9</accession>
<dbReference type="GeneID" id="24608763"/>
<keyword evidence="2" id="KW-1185">Reference proteome</keyword>
<dbReference type="OrthoDB" id="17799at10239"/>
<protein>
    <submittedName>
        <fullName evidence="1">Uncharacterized protein</fullName>
    </submittedName>
</protein>
<proteinExistence type="predicted"/>
<dbReference type="Proteomes" id="UP000030209">
    <property type="component" value="Segment"/>
</dbReference>
<dbReference type="EMBL" id="KM236248">
    <property type="protein sequence ID" value="AIW03692.1"/>
    <property type="molecule type" value="Genomic_DNA"/>
</dbReference>